<keyword evidence="2" id="KW-0548">Nucleotidyltransferase</keyword>
<organism evidence="10 11">
    <name type="scientific">Stylophora pistillata</name>
    <name type="common">Smooth cauliflower coral</name>
    <dbReference type="NCBI Taxonomy" id="50429"/>
    <lineage>
        <taxon>Eukaryota</taxon>
        <taxon>Metazoa</taxon>
        <taxon>Cnidaria</taxon>
        <taxon>Anthozoa</taxon>
        <taxon>Hexacorallia</taxon>
        <taxon>Scleractinia</taxon>
        <taxon>Astrocoeniina</taxon>
        <taxon>Pocilloporidae</taxon>
        <taxon>Stylophora</taxon>
    </lineage>
</organism>
<dbReference type="AlphaFoldDB" id="A0A2B4T005"/>
<dbReference type="InterPro" id="IPR050951">
    <property type="entry name" value="Retrovirus_Pol_polyprotein"/>
</dbReference>
<dbReference type="GO" id="GO:0003676">
    <property type="term" value="F:nucleic acid binding"/>
    <property type="evidence" value="ECO:0007669"/>
    <property type="project" value="InterPro"/>
</dbReference>
<evidence type="ECO:0000256" key="5">
    <source>
        <dbReference type="ARBA" id="ARBA00022801"/>
    </source>
</evidence>
<dbReference type="InterPro" id="IPR043128">
    <property type="entry name" value="Rev_trsase/Diguanyl_cyclase"/>
</dbReference>
<feature type="compositionally biased region" description="Polar residues" evidence="7">
    <location>
        <begin position="261"/>
        <end position="272"/>
    </location>
</feature>
<feature type="domain" description="Reverse transcriptase RNase H-like" evidence="9">
    <location>
        <begin position="181"/>
        <end position="266"/>
    </location>
</feature>
<evidence type="ECO:0000256" key="4">
    <source>
        <dbReference type="ARBA" id="ARBA00022759"/>
    </source>
</evidence>
<comment type="caution">
    <text evidence="10">The sequence shown here is derived from an EMBL/GenBank/DDBJ whole genome shotgun (WGS) entry which is preliminary data.</text>
</comment>
<gene>
    <name evidence="10" type="primary">pol</name>
    <name evidence="10" type="ORF">AWC38_SpisGene694</name>
</gene>
<keyword evidence="6" id="KW-0695">RNA-directed DNA polymerase</keyword>
<dbReference type="OrthoDB" id="5990492at2759"/>
<feature type="domain" description="Reverse transcriptase" evidence="8">
    <location>
        <begin position="6"/>
        <end position="97"/>
    </location>
</feature>
<protein>
    <submittedName>
        <fullName evidence="10">Retrovirus-related Pol polyprotein from transposon opus</fullName>
    </submittedName>
</protein>
<dbReference type="InterPro" id="IPR000477">
    <property type="entry name" value="RT_dom"/>
</dbReference>
<keyword evidence="3" id="KW-0540">Nuclease</keyword>
<dbReference type="InterPro" id="IPR036397">
    <property type="entry name" value="RNaseH_sf"/>
</dbReference>
<dbReference type="GO" id="GO:0016787">
    <property type="term" value="F:hydrolase activity"/>
    <property type="evidence" value="ECO:0007669"/>
    <property type="project" value="UniProtKB-KW"/>
</dbReference>
<dbReference type="Proteomes" id="UP000225706">
    <property type="component" value="Unassembled WGS sequence"/>
</dbReference>
<dbReference type="Pfam" id="PF17917">
    <property type="entry name" value="RT_RNaseH"/>
    <property type="match status" value="1"/>
</dbReference>
<evidence type="ECO:0000259" key="9">
    <source>
        <dbReference type="Pfam" id="PF17917"/>
    </source>
</evidence>
<dbReference type="CDD" id="cd09274">
    <property type="entry name" value="RNase_HI_RT_Ty3"/>
    <property type="match status" value="1"/>
</dbReference>
<feature type="region of interest" description="Disordered" evidence="7">
    <location>
        <begin position="260"/>
        <end position="288"/>
    </location>
</feature>
<evidence type="ECO:0000256" key="1">
    <source>
        <dbReference type="ARBA" id="ARBA00022679"/>
    </source>
</evidence>
<dbReference type="InterPro" id="IPR043502">
    <property type="entry name" value="DNA/RNA_pol_sf"/>
</dbReference>
<dbReference type="Pfam" id="PF00078">
    <property type="entry name" value="RVT_1"/>
    <property type="match status" value="1"/>
</dbReference>
<dbReference type="PANTHER" id="PTHR37984:SF8">
    <property type="entry name" value="CCHC-TYPE DOMAIN-CONTAINING PROTEIN"/>
    <property type="match status" value="1"/>
</dbReference>
<accession>A0A2B4T005</accession>
<name>A0A2B4T005_STYPI</name>
<evidence type="ECO:0000256" key="6">
    <source>
        <dbReference type="ARBA" id="ARBA00022918"/>
    </source>
</evidence>
<dbReference type="SUPFAM" id="SSF56672">
    <property type="entry name" value="DNA/RNA polymerases"/>
    <property type="match status" value="1"/>
</dbReference>
<sequence>MHTPWSRYCWLRLPYVISSAPEEFQILMHEALEGLQDVYCIADDIIVVGQGETREEANKQHDLNVFALMKRARERNLKFNPQKIQFKLPKITFMGHGISEKGVEPDPNKLKGINDMPAPVDKLGVMRFCGMANYLNTFCPHLSTTIKPLLDLTRKEREFICFETHQSAFLAAKQLITSAHTKSITLQVDAPQGGLGAALLQPDDSGNLQPVAYTSCKMRPNEELWAQIEKECLAIVSVCDKWDLWIYGRQVNVHTDHQPLETKTTSCSSSPIAESDDAPPTPKGNGKAEAAVKIVKRILKKSGPRHLQEALRTYRNTPQAGHIMSPAQRSMGRRIRGLLPVSQALLLPNDNTAASVQDTIAAKRAKAKQHYDTTANTNQPPFGIDDFVYQTSAKPQVRLLALWACQCNTSSLVLHY</sequence>
<proteinExistence type="predicted"/>
<dbReference type="Gene3D" id="3.30.70.270">
    <property type="match status" value="2"/>
</dbReference>
<dbReference type="EMBL" id="LSMT01000004">
    <property type="protein sequence ID" value="PFX34440.1"/>
    <property type="molecule type" value="Genomic_DNA"/>
</dbReference>
<keyword evidence="4" id="KW-0255">Endonuclease</keyword>
<dbReference type="InterPro" id="IPR041373">
    <property type="entry name" value="RT_RNaseH"/>
</dbReference>
<evidence type="ECO:0000256" key="2">
    <source>
        <dbReference type="ARBA" id="ARBA00022695"/>
    </source>
</evidence>
<evidence type="ECO:0000313" key="10">
    <source>
        <dbReference type="EMBL" id="PFX34440.1"/>
    </source>
</evidence>
<keyword evidence="5" id="KW-0378">Hydrolase</keyword>
<dbReference type="GO" id="GO:0003964">
    <property type="term" value="F:RNA-directed DNA polymerase activity"/>
    <property type="evidence" value="ECO:0007669"/>
    <property type="project" value="UniProtKB-KW"/>
</dbReference>
<dbReference type="STRING" id="50429.A0A2B4T005"/>
<dbReference type="Gene3D" id="3.30.420.10">
    <property type="entry name" value="Ribonuclease H-like superfamily/Ribonuclease H"/>
    <property type="match status" value="1"/>
</dbReference>
<keyword evidence="1" id="KW-0808">Transferase</keyword>
<reference evidence="11" key="1">
    <citation type="journal article" date="2017" name="bioRxiv">
        <title>Comparative analysis of the genomes of Stylophora pistillata and Acropora digitifera provides evidence for extensive differences between species of corals.</title>
        <authorList>
            <person name="Voolstra C.R."/>
            <person name="Li Y."/>
            <person name="Liew Y.J."/>
            <person name="Baumgarten S."/>
            <person name="Zoccola D."/>
            <person name="Flot J.-F."/>
            <person name="Tambutte S."/>
            <person name="Allemand D."/>
            <person name="Aranda M."/>
        </authorList>
    </citation>
    <scope>NUCLEOTIDE SEQUENCE [LARGE SCALE GENOMIC DNA]</scope>
</reference>
<dbReference type="PANTHER" id="PTHR37984">
    <property type="entry name" value="PROTEIN CBG26694"/>
    <property type="match status" value="1"/>
</dbReference>
<evidence type="ECO:0000256" key="7">
    <source>
        <dbReference type="SAM" id="MobiDB-lite"/>
    </source>
</evidence>
<evidence type="ECO:0000256" key="3">
    <source>
        <dbReference type="ARBA" id="ARBA00022722"/>
    </source>
</evidence>
<keyword evidence="11" id="KW-1185">Reference proteome</keyword>
<dbReference type="GO" id="GO:0004519">
    <property type="term" value="F:endonuclease activity"/>
    <property type="evidence" value="ECO:0007669"/>
    <property type="project" value="UniProtKB-KW"/>
</dbReference>
<evidence type="ECO:0000313" key="11">
    <source>
        <dbReference type="Proteomes" id="UP000225706"/>
    </source>
</evidence>
<evidence type="ECO:0000259" key="8">
    <source>
        <dbReference type="Pfam" id="PF00078"/>
    </source>
</evidence>